<organism evidence="1 2">
    <name type="scientific">Polaribacter filamentus</name>
    <dbReference type="NCBI Taxonomy" id="53483"/>
    <lineage>
        <taxon>Bacteria</taxon>
        <taxon>Pseudomonadati</taxon>
        <taxon>Bacteroidota</taxon>
        <taxon>Flavobacteriia</taxon>
        <taxon>Flavobacteriales</taxon>
        <taxon>Flavobacteriaceae</taxon>
    </lineage>
</organism>
<dbReference type="OrthoDB" id="88903at2"/>
<reference evidence="1 2" key="1">
    <citation type="submission" date="2016-11" db="EMBL/GenBank/DDBJ databases">
        <title>Trade-off between light-utilization and light-protection in marine flavobacteria.</title>
        <authorList>
            <person name="Kumagai Y."/>
        </authorList>
    </citation>
    <scope>NUCLEOTIDE SEQUENCE [LARGE SCALE GENOMIC DNA]</scope>
    <source>
        <strain evidence="1 2">ATCC 700397</strain>
    </source>
</reference>
<evidence type="ECO:0000313" key="1">
    <source>
        <dbReference type="EMBL" id="PQB07303.1"/>
    </source>
</evidence>
<dbReference type="EMBL" id="MQUA01000013">
    <property type="protein sequence ID" value="PQB07303.1"/>
    <property type="molecule type" value="Genomic_DNA"/>
</dbReference>
<proteinExistence type="predicted"/>
<name>A0A2S7KXR1_9FLAO</name>
<evidence type="ECO:0008006" key="3">
    <source>
        <dbReference type="Google" id="ProtNLM"/>
    </source>
</evidence>
<dbReference type="AlphaFoldDB" id="A0A2S7KXR1"/>
<dbReference type="Proteomes" id="UP000239522">
    <property type="component" value="Unassembled WGS sequence"/>
</dbReference>
<dbReference type="RefSeq" id="WP_104809526.1">
    <property type="nucleotide sequence ID" value="NZ_MQUA01000013.1"/>
</dbReference>
<protein>
    <recommendedName>
        <fullName evidence="3">KAP NTPase domain-containing protein</fullName>
    </recommendedName>
</protein>
<gene>
    <name evidence="1" type="ORF">BST83_09150</name>
</gene>
<dbReference type="InterPro" id="IPR027417">
    <property type="entry name" value="P-loop_NTPase"/>
</dbReference>
<keyword evidence="2" id="KW-1185">Reference proteome</keyword>
<dbReference type="Gene3D" id="3.40.50.300">
    <property type="entry name" value="P-loop containing nucleotide triphosphate hydrolases"/>
    <property type="match status" value="1"/>
</dbReference>
<dbReference type="SUPFAM" id="SSF52540">
    <property type="entry name" value="P-loop containing nucleoside triphosphate hydrolases"/>
    <property type="match status" value="1"/>
</dbReference>
<accession>A0A2S7KXR1</accession>
<comment type="caution">
    <text evidence="1">The sequence shown here is derived from an EMBL/GenBank/DDBJ whole genome shotgun (WGS) entry which is preliminary data.</text>
</comment>
<evidence type="ECO:0000313" key="2">
    <source>
        <dbReference type="Proteomes" id="UP000239522"/>
    </source>
</evidence>
<sequence length="630" mass="74101">MTEDLTKRITQFLEIDTNYAVIISGDYGIGKTYYFKNKLFPIVRKTSVPNSENEEKYRPMLISLFGIKSVEEIQKQIFLELFPLLKNKGVKIASDIGKSLIKVFSGLDIEQYITDADTSSSDVINYNKLLLCFDDIDRKSDDLQIKELFGFINNLVENSNTKVIIIANEDELRKEGEKKDKDTYSVLREKVIGVSIKFNTNVPVIYEQIINVKYKEQLPDYFNFLNEYGKNIIARIEQNNNNLRNLIFFLEHFKIIFNSLNEYLKNDENLKPLEKEIFELILNFTLPISIEYKMGDLKPEFFGDVKDLYVGGLFNISAFLSDEPSLKIKSKEEKIETYQEVYKRKYLDENNQKQKSFFESIFNYITGSSSFDIGNLVSEIKSIYIIEDNKVPTREKVLGKLSYWQCIDLPMSEYRKLTSEMLKYVDSAEFKLEQYPTIFHYATRFNNVLNYNLENLKKRFKKGIKKGTFQYKPSLHFHLSISASIEFYEDVKEIGEYCIEVNKKIKAQSEKEELESLFELFKSDFKAFLEKVNEPNTQLRYSPIFSKFNFIKFWSIFKKAKNTELIEFGFDLKSRYTKSVYPDLNPEKQFLEQLKEKLELEIVKSKTKKLDKIAFEFLVTKITESIANFE</sequence>